<feature type="chain" id="PRO_5028289438" evidence="5">
    <location>
        <begin position="18"/>
        <end position="439"/>
    </location>
</feature>
<reference evidence="6" key="1">
    <citation type="submission" date="2025-08" db="UniProtKB">
        <authorList>
            <consortium name="RefSeq"/>
        </authorList>
    </citation>
    <scope>IDENTIFICATION</scope>
    <source>
        <tissue evidence="6">Whole insect</tissue>
    </source>
</reference>
<dbReference type="PANTHER" id="PTHR10009:SF18">
    <property type="entry name" value="PROTEIN YELLOW-LIKE PROTEIN"/>
    <property type="match status" value="1"/>
</dbReference>
<evidence type="ECO:0000256" key="3">
    <source>
        <dbReference type="ARBA" id="ARBA00022525"/>
    </source>
</evidence>
<dbReference type="AlphaFoldDB" id="A0A6P7FG37"/>
<dbReference type="RefSeq" id="XP_028132178.1">
    <property type="nucleotide sequence ID" value="XM_028276377.1"/>
</dbReference>
<dbReference type="SUPFAM" id="SSF63829">
    <property type="entry name" value="Calcium-dependent phosphotriesterase"/>
    <property type="match status" value="1"/>
</dbReference>
<comment type="similarity">
    <text evidence="2">Belongs to the major royal jelly protein family.</text>
</comment>
<dbReference type="OrthoDB" id="9977471at2759"/>
<name>A0A6P7FG37_DIAVI</name>
<dbReference type="InParanoid" id="A0A6P7FG37"/>
<dbReference type="GO" id="GO:0005576">
    <property type="term" value="C:extracellular region"/>
    <property type="evidence" value="ECO:0007669"/>
    <property type="project" value="UniProtKB-SubCell"/>
</dbReference>
<comment type="subcellular location">
    <subcellularLocation>
        <location evidence="1">Secreted</location>
    </subcellularLocation>
</comment>
<evidence type="ECO:0000256" key="2">
    <source>
        <dbReference type="ARBA" id="ARBA00009127"/>
    </source>
</evidence>
<gene>
    <name evidence="6" type="primary">LOC114327689</name>
</gene>
<sequence length="439" mass="49915">MNLFILQVLAFCSLSSGFNNKYYENEPAFDEDRFFQSIPDFPEEDWTIETNVLHSNTYYHPNRITPTILYEWSYVNFTWNNLEQYTEAINTKRYVPENVLIGGIRFFENDMYMSLPKYRPGVPATLTVVSKAGSKSTNILVTPFPSWEENDDSDCDNLQNVLGIEIDTKGTLWVLDGVRVNNMSIDCPPKLLLFDLNQNGALIHTYVFPNEICLQTGGFLNDLVVDETDGGFAYITDNSNIDPGLIVYSRLQNKSWKFRDSTMFADVRTSRFFVDGAVISTPLPIDGIALSPSPLVHRKVFYSTVGGLELYSIGTDILKNESSISNGLWRYGVSLLGKKQGHTDGMMIDSDNTLYYTLIDLYGIGKWNVGNNFDSSEVIYRNRSTVIWADGIAMDQQGFLYFTASSAHRYLFPSTELELTSDISFRIFRLYTGTNSYLF</sequence>
<dbReference type="Gene3D" id="2.120.10.30">
    <property type="entry name" value="TolB, C-terminal domain"/>
    <property type="match status" value="1"/>
</dbReference>
<evidence type="ECO:0000256" key="4">
    <source>
        <dbReference type="ARBA" id="ARBA00022729"/>
    </source>
</evidence>
<dbReference type="InterPro" id="IPR011042">
    <property type="entry name" value="6-blade_b-propeller_TolB-like"/>
</dbReference>
<dbReference type="PANTHER" id="PTHR10009">
    <property type="entry name" value="PROTEIN YELLOW-RELATED"/>
    <property type="match status" value="1"/>
</dbReference>
<protein>
    <submittedName>
        <fullName evidence="6">Protein yellow-like</fullName>
    </submittedName>
</protein>
<dbReference type="InterPro" id="IPR017996">
    <property type="entry name" value="MRJP/yellow-related"/>
</dbReference>
<evidence type="ECO:0000256" key="5">
    <source>
        <dbReference type="SAM" id="SignalP"/>
    </source>
</evidence>
<evidence type="ECO:0000313" key="6">
    <source>
        <dbReference type="RefSeq" id="XP_028132178.1"/>
    </source>
</evidence>
<keyword evidence="3" id="KW-0964">Secreted</keyword>
<organism evidence="6">
    <name type="scientific">Diabrotica virgifera virgifera</name>
    <name type="common">western corn rootworm</name>
    <dbReference type="NCBI Taxonomy" id="50390"/>
    <lineage>
        <taxon>Eukaryota</taxon>
        <taxon>Metazoa</taxon>
        <taxon>Ecdysozoa</taxon>
        <taxon>Arthropoda</taxon>
        <taxon>Hexapoda</taxon>
        <taxon>Insecta</taxon>
        <taxon>Pterygota</taxon>
        <taxon>Neoptera</taxon>
        <taxon>Endopterygota</taxon>
        <taxon>Coleoptera</taxon>
        <taxon>Polyphaga</taxon>
        <taxon>Cucujiformia</taxon>
        <taxon>Chrysomeloidea</taxon>
        <taxon>Chrysomelidae</taxon>
        <taxon>Galerucinae</taxon>
        <taxon>Diabroticina</taxon>
        <taxon>Diabroticites</taxon>
        <taxon>Diabrotica</taxon>
    </lineage>
</organism>
<accession>A0A6P7FG37</accession>
<feature type="signal peptide" evidence="5">
    <location>
        <begin position="1"/>
        <end position="17"/>
    </location>
</feature>
<dbReference type="Pfam" id="PF03022">
    <property type="entry name" value="MRJP"/>
    <property type="match status" value="1"/>
</dbReference>
<evidence type="ECO:0000256" key="1">
    <source>
        <dbReference type="ARBA" id="ARBA00004613"/>
    </source>
</evidence>
<keyword evidence="4 5" id="KW-0732">Signal</keyword>
<proteinExistence type="inferred from homology"/>